<dbReference type="CDD" id="cd04301">
    <property type="entry name" value="NAT_SF"/>
    <property type="match status" value="1"/>
</dbReference>
<dbReference type="RefSeq" id="WP_091626155.1">
    <property type="nucleotide sequence ID" value="NZ_CP109071.1"/>
</dbReference>
<dbReference type="EMBL" id="CP109071">
    <property type="protein sequence ID" value="WSA35163.1"/>
    <property type="molecule type" value="Genomic_DNA"/>
</dbReference>
<name>A0A1C6V0K0_9ACTN</name>
<dbReference type="GO" id="GO:0016740">
    <property type="term" value="F:transferase activity"/>
    <property type="evidence" value="ECO:0007669"/>
    <property type="project" value="UniProtKB-KW"/>
</dbReference>
<dbReference type="STRING" id="47871.GA0070608_2211"/>
<evidence type="ECO:0000313" key="2">
    <source>
        <dbReference type="EMBL" id="WSA35163.1"/>
    </source>
</evidence>
<evidence type="ECO:0000313" key="4">
    <source>
        <dbReference type="Proteomes" id="UP001334804"/>
    </source>
</evidence>
<dbReference type="SUPFAM" id="SSF55729">
    <property type="entry name" value="Acyl-CoA N-acyltransferases (Nat)"/>
    <property type="match status" value="1"/>
</dbReference>
<dbReference type="EMBL" id="FMIC01000002">
    <property type="protein sequence ID" value="SCL59822.1"/>
    <property type="molecule type" value="Genomic_DNA"/>
</dbReference>
<dbReference type="Gene3D" id="3.40.630.30">
    <property type="match status" value="1"/>
</dbReference>
<evidence type="ECO:0000313" key="1">
    <source>
        <dbReference type="EMBL" id="SCL59822.1"/>
    </source>
</evidence>
<dbReference type="Proteomes" id="UP001334804">
    <property type="component" value="Chromosome"/>
</dbReference>
<evidence type="ECO:0000313" key="3">
    <source>
        <dbReference type="Proteomes" id="UP000199343"/>
    </source>
</evidence>
<reference evidence="1 3" key="1">
    <citation type="submission" date="2016-06" db="EMBL/GenBank/DDBJ databases">
        <authorList>
            <person name="Kjaerup R.B."/>
            <person name="Dalgaard T.S."/>
            <person name="Juul-Madsen H.R."/>
        </authorList>
    </citation>
    <scope>NUCLEOTIDE SEQUENCE [LARGE SCALE GENOMIC DNA]</scope>
    <source>
        <strain evidence="1 3">DSM 43363</strain>
    </source>
</reference>
<dbReference type="Proteomes" id="UP000199343">
    <property type="component" value="Unassembled WGS sequence"/>
</dbReference>
<dbReference type="AlphaFoldDB" id="A0A1C6V0K0"/>
<reference evidence="2 4" key="2">
    <citation type="submission" date="2022-10" db="EMBL/GenBank/DDBJ databases">
        <title>The complete genomes of actinobacterial strains from the NBC collection.</title>
        <authorList>
            <person name="Joergensen T.S."/>
            <person name="Alvarez Arevalo M."/>
            <person name="Sterndorff E.B."/>
            <person name="Faurdal D."/>
            <person name="Vuksanovic O."/>
            <person name="Mourched A.-S."/>
            <person name="Charusanti P."/>
            <person name="Shaw S."/>
            <person name="Blin K."/>
            <person name="Weber T."/>
        </authorList>
    </citation>
    <scope>NUCLEOTIDE SEQUENCE [LARGE SCALE GENOMIC DNA]</scope>
    <source>
        <strain evidence="2 4">NBC 01809</strain>
    </source>
</reference>
<dbReference type="OrthoDB" id="342444at2"/>
<protein>
    <submittedName>
        <fullName evidence="1">Acetyltransferase (GNAT) family protein</fullName>
    </submittedName>
    <submittedName>
        <fullName evidence="2">GNAT family N-acetyltransferase</fullName>
    </submittedName>
</protein>
<keyword evidence="4" id="KW-1185">Reference proteome</keyword>
<keyword evidence="1" id="KW-0808">Transferase</keyword>
<proteinExistence type="predicted"/>
<gene>
    <name evidence="1" type="ORF">GA0070608_2211</name>
    <name evidence="2" type="ORF">OIE14_14520</name>
</gene>
<dbReference type="InterPro" id="IPR016181">
    <property type="entry name" value="Acyl_CoA_acyltransferase"/>
</dbReference>
<sequence>MERLFADGWPAFITADREANRHLGRVREVFADLELVLLDGDDELVAAGWGVPICWDGDPAHLPEGYSDSLRLALTGHDHDDHPDTLVVMAAQVRPDLRGQGLAGALLTALRSLADQRGWRRVIAPVRPTLKARYPLTSIERFATWTREDGAPLDPWVRTHWRLGARLVGTAPRSQTMTGTVAEWQEWTGMVFPDSGDYVIPDGLTPLRVDRDLDQGIYTEPNLWLRHR</sequence>
<organism evidence="1 3">
    <name type="scientific">Micromonospora peucetia</name>
    <dbReference type="NCBI Taxonomy" id="47871"/>
    <lineage>
        <taxon>Bacteria</taxon>
        <taxon>Bacillati</taxon>
        <taxon>Actinomycetota</taxon>
        <taxon>Actinomycetes</taxon>
        <taxon>Micromonosporales</taxon>
        <taxon>Micromonosporaceae</taxon>
        <taxon>Micromonospora</taxon>
    </lineage>
</organism>
<accession>A0A1C6V0K0</accession>